<protein>
    <submittedName>
        <fullName evidence="5">Uncharacterized protein</fullName>
    </submittedName>
</protein>
<dbReference type="InterPro" id="IPR024738">
    <property type="entry name" value="Hfi1/Tada1"/>
</dbReference>
<dbReference type="EMBL" id="JAQMWT010000381">
    <property type="protein sequence ID" value="KAJ8602367.1"/>
    <property type="molecule type" value="Genomic_DNA"/>
</dbReference>
<dbReference type="GO" id="GO:0003713">
    <property type="term" value="F:transcription coactivator activity"/>
    <property type="evidence" value="ECO:0007669"/>
    <property type="project" value="TreeGrafter"/>
</dbReference>
<keyword evidence="2" id="KW-0805">Transcription regulation</keyword>
<gene>
    <name evidence="5" type="ORF">CTAYLR_004205</name>
</gene>
<reference evidence="5" key="1">
    <citation type="submission" date="2023-01" db="EMBL/GenBank/DDBJ databases">
        <title>Metagenome sequencing of chrysophaentin producing Chrysophaeum taylorii.</title>
        <authorList>
            <person name="Davison J."/>
            <person name="Bewley C."/>
        </authorList>
    </citation>
    <scope>NUCLEOTIDE SEQUENCE</scope>
    <source>
        <strain evidence="5">NIES-1699</strain>
    </source>
</reference>
<dbReference type="AlphaFoldDB" id="A0AAD7XI44"/>
<dbReference type="PANTHER" id="PTHR21277:SF5">
    <property type="entry name" value="TRANSCRIPTIONAL ADAPTER 1"/>
    <property type="match status" value="1"/>
</dbReference>
<comment type="caution">
    <text evidence="5">The sequence shown here is derived from an EMBL/GenBank/DDBJ whole genome shotgun (WGS) entry which is preliminary data.</text>
</comment>
<keyword evidence="3" id="KW-0804">Transcription</keyword>
<dbReference type="Proteomes" id="UP001230188">
    <property type="component" value="Unassembled WGS sequence"/>
</dbReference>
<evidence type="ECO:0000313" key="5">
    <source>
        <dbReference type="EMBL" id="KAJ8602367.1"/>
    </source>
</evidence>
<evidence type="ECO:0000256" key="1">
    <source>
        <dbReference type="ARBA" id="ARBA00004123"/>
    </source>
</evidence>
<keyword evidence="4" id="KW-0539">Nucleus</keyword>
<evidence type="ECO:0000313" key="6">
    <source>
        <dbReference type="Proteomes" id="UP001230188"/>
    </source>
</evidence>
<proteinExistence type="predicted"/>
<evidence type="ECO:0000256" key="2">
    <source>
        <dbReference type="ARBA" id="ARBA00023015"/>
    </source>
</evidence>
<dbReference type="GO" id="GO:0006357">
    <property type="term" value="P:regulation of transcription by RNA polymerase II"/>
    <property type="evidence" value="ECO:0007669"/>
    <property type="project" value="TreeGrafter"/>
</dbReference>
<comment type="subcellular location">
    <subcellularLocation>
        <location evidence="1">Nucleus</location>
    </subcellularLocation>
</comment>
<dbReference type="GO" id="GO:0000124">
    <property type="term" value="C:SAGA complex"/>
    <property type="evidence" value="ECO:0007669"/>
    <property type="project" value="TreeGrafter"/>
</dbReference>
<accession>A0AAD7XI44</accession>
<dbReference type="PANTHER" id="PTHR21277">
    <property type="entry name" value="TRANSCRIPTIONAL ADAPTER 1"/>
    <property type="match status" value="1"/>
</dbReference>
<evidence type="ECO:0000256" key="4">
    <source>
        <dbReference type="ARBA" id="ARBA00023242"/>
    </source>
</evidence>
<dbReference type="GO" id="GO:0005634">
    <property type="term" value="C:nucleus"/>
    <property type="evidence" value="ECO:0007669"/>
    <property type="project" value="UniProtKB-SubCell"/>
</dbReference>
<evidence type="ECO:0000256" key="3">
    <source>
        <dbReference type="ARBA" id="ARBA00023163"/>
    </source>
</evidence>
<keyword evidence="6" id="KW-1185">Reference proteome</keyword>
<name>A0AAD7XI44_9STRA</name>
<dbReference type="Pfam" id="PF12767">
    <property type="entry name" value="SAGA-Tad1"/>
    <property type="match status" value="1"/>
</dbReference>
<organism evidence="5 6">
    <name type="scientific">Chrysophaeum taylorii</name>
    <dbReference type="NCBI Taxonomy" id="2483200"/>
    <lineage>
        <taxon>Eukaryota</taxon>
        <taxon>Sar</taxon>
        <taxon>Stramenopiles</taxon>
        <taxon>Ochrophyta</taxon>
        <taxon>Pelagophyceae</taxon>
        <taxon>Pelagomonadales</taxon>
        <taxon>Pelagomonadaceae</taxon>
        <taxon>Chrysophaeum</taxon>
    </lineage>
</organism>
<sequence length="236" mass="26037">MNIRNGDVMNAKADIYLSMCEADGLSADKRWAAYQEALGMYVSRRLSKRELDTVVLRVIGVDNIRKHNALLLALLADATRRAVDTRNRTVVGVPRHRLVLPLEPEAKIDDAAGADDELAALRREWRKTGLMATAPLPHKNMDVPRKNRGLVANARLDGASLVALKMDDISIGLGLDGASASAVHLMTLALHTYARRMMKQCHAEFTLQRRGAGGNDDDDDDDDVVVVVRDVPSHRR</sequence>